<proteinExistence type="predicted"/>
<dbReference type="PANTHER" id="PTHR34997:SF1">
    <property type="entry name" value="PEPTIDOGLYCAN-BINDING LYSIN DOMAIN"/>
    <property type="match status" value="1"/>
</dbReference>
<keyword evidence="7" id="KW-1185">Reference proteome</keyword>
<feature type="chain" id="PRO_5002482325" description="LysM domain-containing protein" evidence="4">
    <location>
        <begin position="20"/>
        <end position="436"/>
    </location>
</feature>
<feature type="domain" description="LysM" evidence="5">
    <location>
        <begin position="381"/>
        <end position="427"/>
    </location>
</feature>
<dbReference type="PANTHER" id="PTHR34997">
    <property type="entry name" value="AM15"/>
    <property type="match status" value="1"/>
</dbReference>
<dbReference type="SUPFAM" id="SSF54106">
    <property type="entry name" value="LysM domain"/>
    <property type="match status" value="1"/>
</dbReference>
<sequence length="436" mass="47295">MLLTRLSALLATVVSSATAATTLFNGMQSIVFPNGTSTACLASFNTSLNCDPILGRLYQQTDWVGWNATNLTALCTTDCRNSLANLQSTIVSDCGNLSFSLGSSMMNAERIVDFYMYKYNLTCLADVVSRVSSDRDMADIYREMVSGLDQFVSSSPAEFFKTLTEGHADDPINGTNAVDENGTVIPPYLTVPPPQPTFNSGRKASRSKRRLGPTFKKNCNFQEELYVFPTLNQSGPPDPNRPEVPWVGPSRCDRNVTLNQPALSPLNCSAFSLAYNVATGTLRDLNKWIDCSVMANATYCLPAPCDVAKIWVDGGIVGTELIGPNGPYSNISLIQFMKWNPGAIHYPVLPGDTIYVGNPSASTPIPPPAPTQPGATTSCYEWYTAVSGDNCSLIDSKFNITFDQLQAWNPYLDAACDNLWGCNALKLGDRTALLGR</sequence>
<dbReference type="STRING" id="1408163.A0A0F4Z2Q7"/>
<evidence type="ECO:0000259" key="5">
    <source>
        <dbReference type="PROSITE" id="PS51782"/>
    </source>
</evidence>
<dbReference type="Pfam" id="PF01476">
    <property type="entry name" value="LysM"/>
    <property type="match status" value="1"/>
</dbReference>
<dbReference type="Gene3D" id="3.10.350.10">
    <property type="entry name" value="LysM domain"/>
    <property type="match status" value="1"/>
</dbReference>
<organism evidence="6 7">
    <name type="scientific">Rasamsonia emersonii (strain ATCC 16479 / CBS 393.64 / IMI 116815)</name>
    <dbReference type="NCBI Taxonomy" id="1408163"/>
    <lineage>
        <taxon>Eukaryota</taxon>
        <taxon>Fungi</taxon>
        <taxon>Dikarya</taxon>
        <taxon>Ascomycota</taxon>
        <taxon>Pezizomycotina</taxon>
        <taxon>Eurotiomycetes</taxon>
        <taxon>Eurotiomycetidae</taxon>
        <taxon>Eurotiales</taxon>
        <taxon>Trichocomaceae</taxon>
        <taxon>Rasamsonia</taxon>
    </lineage>
</organism>
<feature type="region of interest" description="Disordered" evidence="3">
    <location>
        <begin position="185"/>
        <end position="209"/>
    </location>
</feature>
<evidence type="ECO:0000256" key="1">
    <source>
        <dbReference type="ARBA" id="ARBA00022669"/>
    </source>
</evidence>
<dbReference type="EMBL" id="LASV01000055">
    <property type="protein sequence ID" value="KKA24625.1"/>
    <property type="molecule type" value="Genomic_DNA"/>
</dbReference>
<dbReference type="RefSeq" id="XP_013331237.1">
    <property type="nucleotide sequence ID" value="XM_013475783.1"/>
</dbReference>
<dbReference type="InterPro" id="IPR036779">
    <property type="entry name" value="LysM_dom_sf"/>
</dbReference>
<gene>
    <name evidence="6" type="ORF">T310_1330</name>
</gene>
<evidence type="ECO:0000313" key="7">
    <source>
        <dbReference type="Proteomes" id="UP000053958"/>
    </source>
</evidence>
<comment type="caution">
    <text evidence="6">The sequence shown here is derived from an EMBL/GenBank/DDBJ whole genome shotgun (WGS) entry which is preliminary data.</text>
</comment>
<keyword evidence="1" id="KW-0147">Chitin-binding</keyword>
<reference evidence="6 7" key="1">
    <citation type="submission" date="2015-04" db="EMBL/GenBank/DDBJ databases">
        <authorList>
            <person name="Heijne W.H."/>
            <person name="Fedorova N.D."/>
            <person name="Nierman W.C."/>
            <person name="Vollebregt A.W."/>
            <person name="Zhao Z."/>
            <person name="Wu L."/>
            <person name="Kumar M."/>
            <person name="Stam H."/>
            <person name="van den Berg M.A."/>
            <person name="Pel H.J."/>
        </authorList>
    </citation>
    <scope>NUCLEOTIDE SEQUENCE [LARGE SCALE GENOMIC DNA]</scope>
    <source>
        <strain evidence="6 7">CBS 393.64</strain>
    </source>
</reference>
<evidence type="ECO:0000256" key="4">
    <source>
        <dbReference type="SAM" id="SignalP"/>
    </source>
</evidence>
<dbReference type="InterPro" id="IPR052210">
    <property type="entry name" value="LysM1-like"/>
</dbReference>
<evidence type="ECO:0000256" key="2">
    <source>
        <dbReference type="ARBA" id="ARBA00023026"/>
    </source>
</evidence>
<keyword evidence="2" id="KW-0843">Virulence</keyword>
<feature type="signal peptide" evidence="4">
    <location>
        <begin position="1"/>
        <end position="19"/>
    </location>
</feature>
<protein>
    <recommendedName>
        <fullName evidence="5">LysM domain-containing protein</fullName>
    </recommendedName>
</protein>
<dbReference type="GeneID" id="25313681"/>
<evidence type="ECO:0000313" key="6">
    <source>
        <dbReference type="EMBL" id="KKA24625.1"/>
    </source>
</evidence>
<dbReference type="InterPro" id="IPR018392">
    <property type="entry name" value="LysM"/>
</dbReference>
<dbReference type="CDD" id="cd00118">
    <property type="entry name" value="LysM"/>
    <property type="match status" value="1"/>
</dbReference>
<keyword evidence="4" id="KW-0732">Signal</keyword>
<dbReference type="AlphaFoldDB" id="A0A0F4Z2Q7"/>
<evidence type="ECO:0000256" key="3">
    <source>
        <dbReference type="SAM" id="MobiDB-lite"/>
    </source>
</evidence>
<accession>A0A0F4Z2Q7</accession>
<name>A0A0F4Z2Q7_RASE3</name>
<dbReference type="Proteomes" id="UP000053958">
    <property type="component" value="Unassembled WGS sequence"/>
</dbReference>
<dbReference type="PROSITE" id="PS51782">
    <property type="entry name" value="LYSM"/>
    <property type="match status" value="1"/>
</dbReference>
<dbReference type="OrthoDB" id="5985073at2759"/>
<dbReference type="GO" id="GO:0008061">
    <property type="term" value="F:chitin binding"/>
    <property type="evidence" value="ECO:0007669"/>
    <property type="project" value="UniProtKB-KW"/>
</dbReference>